<reference evidence="3 4" key="1">
    <citation type="submission" date="2021-01" db="EMBL/GenBank/DDBJ databases">
        <title>Whole genome shotgun sequence of Actinoplanes durhamensis NBRC 14914.</title>
        <authorList>
            <person name="Komaki H."/>
            <person name="Tamura T."/>
        </authorList>
    </citation>
    <scope>NUCLEOTIDE SEQUENCE [LARGE SCALE GENOMIC DNA]</scope>
    <source>
        <strain evidence="3 4">NBRC 14914</strain>
    </source>
</reference>
<feature type="transmembrane region" description="Helical" evidence="1">
    <location>
        <begin position="297"/>
        <end position="320"/>
    </location>
</feature>
<sequence>MDQAYQVIDGRLRDLLLAQPVFFVGTLPDGPGGQIDLAPHAAAGGLAVLDDQRIAYLSDGSDAEMVEHLRANGRITLLCAVRDSSRVVRLQGRGQVVDPGDPGFGQLMTLFPDAPAGDRRPVVEVTVEQVNESSEPEPAAPAVYPPPVEPPDRWIFRIPILRVIRNQHEDCVRRYDRDLLAYFDATHRIDDAERTEARPAVIRSLHPIDVRQAWLELMWRIKPSLVWTAVWPAPWIYGFGAWLLAWSPAAGEGKAIWLAGALAYLHWYMAAVFCGGKFQESVIVSASDIRIPRYCQVLGAVLFVAGLALAPSTLSVGALLPAMGAILIAAALTFLVALLVATTVNWIPRFRPRAAIYMTEVALLSLAASGPRPDWPQWLVRGLWTGLWASCAFAASLVIMLIAVFLATSLYVRWKNRRYAAAELLQTLLWLVMRIDDAGRPEADRSELSRRYQPPDPLRIAVALEYLATVIEESLPKALDCGDRSGTRAISEHCRGIAASVRALKTERLLDQRTSSDALAAALANAIVPVALGDWKSLAYVEPADLPQTVSAWTRTLRWIGRLVAAAMPLAVILFLQATTHGSDKQLEPLVPVAATWLLVSIVTWIDPGGGDRSAGVRNLLGAVPGVKAN</sequence>
<dbReference type="EMBL" id="BOML01000019">
    <property type="protein sequence ID" value="GIE00706.1"/>
    <property type="molecule type" value="Genomic_DNA"/>
</dbReference>
<keyword evidence="1" id="KW-1133">Transmembrane helix</keyword>
<feature type="transmembrane region" description="Helical" evidence="1">
    <location>
        <begin position="383"/>
        <end position="412"/>
    </location>
</feature>
<feature type="transmembrane region" description="Helical" evidence="1">
    <location>
        <begin position="354"/>
        <end position="371"/>
    </location>
</feature>
<dbReference type="PANTHER" id="PTHR39336">
    <property type="entry name" value="PYRIDOXAMINE PHOSPHATE OXIDASE FAMILY PROTEIN (AFU_ORTHOLOGUE AFUA_6G11440)"/>
    <property type="match status" value="1"/>
</dbReference>
<evidence type="ECO:0000313" key="4">
    <source>
        <dbReference type="Proteomes" id="UP000637628"/>
    </source>
</evidence>
<comment type="caution">
    <text evidence="3">The sequence shown here is derived from an EMBL/GenBank/DDBJ whole genome shotgun (WGS) entry which is preliminary data.</text>
</comment>
<evidence type="ECO:0000259" key="2">
    <source>
        <dbReference type="Pfam" id="PF01243"/>
    </source>
</evidence>
<feature type="transmembrane region" description="Helical" evidence="1">
    <location>
        <begin position="326"/>
        <end position="347"/>
    </location>
</feature>
<keyword evidence="1" id="KW-0812">Transmembrane</keyword>
<feature type="transmembrane region" description="Helical" evidence="1">
    <location>
        <begin position="256"/>
        <end position="276"/>
    </location>
</feature>
<evidence type="ECO:0000313" key="3">
    <source>
        <dbReference type="EMBL" id="GIE00706.1"/>
    </source>
</evidence>
<dbReference type="Pfam" id="PF01243">
    <property type="entry name" value="PNPOx_N"/>
    <property type="match status" value="1"/>
</dbReference>
<evidence type="ECO:0000256" key="1">
    <source>
        <dbReference type="SAM" id="Phobius"/>
    </source>
</evidence>
<accession>A0ABQ3YT02</accession>
<dbReference type="InterPro" id="IPR011576">
    <property type="entry name" value="Pyridox_Oxase_N"/>
</dbReference>
<feature type="transmembrane region" description="Helical" evidence="1">
    <location>
        <begin position="225"/>
        <end position="244"/>
    </location>
</feature>
<feature type="transmembrane region" description="Helical" evidence="1">
    <location>
        <begin position="559"/>
        <end position="578"/>
    </location>
</feature>
<protein>
    <recommendedName>
        <fullName evidence="2">Pyridoxamine 5'-phosphate oxidase N-terminal domain-containing protein</fullName>
    </recommendedName>
</protein>
<dbReference type="RefSeq" id="WP_203726341.1">
    <property type="nucleotide sequence ID" value="NZ_BAAATX010000003.1"/>
</dbReference>
<dbReference type="Proteomes" id="UP000637628">
    <property type="component" value="Unassembled WGS sequence"/>
</dbReference>
<proteinExistence type="predicted"/>
<name>A0ABQ3YT02_9ACTN</name>
<dbReference type="Gene3D" id="2.30.110.10">
    <property type="entry name" value="Electron Transport, Fmn-binding Protein, Chain A"/>
    <property type="match status" value="1"/>
</dbReference>
<keyword evidence="1" id="KW-0472">Membrane</keyword>
<feature type="domain" description="Pyridoxamine 5'-phosphate oxidase N-terminal" evidence="2">
    <location>
        <begin position="10"/>
        <end position="132"/>
    </location>
</feature>
<dbReference type="InterPro" id="IPR012349">
    <property type="entry name" value="Split_barrel_FMN-bd"/>
</dbReference>
<gene>
    <name evidence="3" type="ORF">Adu01nite_20560</name>
</gene>
<dbReference type="SUPFAM" id="SSF50475">
    <property type="entry name" value="FMN-binding split barrel"/>
    <property type="match status" value="1"/>
</dbReference>
<organism evidence="3 4">
    <name type="scientific">Paractinoplanes durhamensis</name>
    <dbReference type="NCBI Taxonomy" id="113563"/>
    <lineage>
        <taxon>Bacteria</taxon>
        <taxon>Bacillati</taxon>
        <taxon>Actinomycetota</taxon>
        <taxon>Actinomycetes</taxon>
        <taxon>Micromonosporales</taxon>
        <taxon>Micromonosporaceae</taxon>
        <taxon>Paractinoplanes</taxon>
    </lineage>
</organism>
<keyword evidence="4" id="KW-1185">Reference proteome</keyword>
<dbReference type="PANTHER" id="PTHR39336:SF1">
    <property type="entry name" value="PYRIDOXAMINE PHOSPHATE OXIDASE FAMILY PROTEIN (AFU_ORTHOLOGUE AFUA_6G11440)"/>
    <property type="match status" value="1"/>
</dbReference>